<evidence type="ECO:0000313" key="16">
    <source>
        <dbReference type="Proteomes" id="UP001314205"/>
    </source>
</evidence>
<dbReference type="GO" id="GO:0043235">
    <property type="term" value="C:receptor complex"/>
    <property type="evidence" value="ECO:0007669"/>
    <property type="project" value="TreeGrafter"/>
</dbReference>
<feature type="transmembrane region" description="Helical" evidence="12">
    <location>
        <begin position="439"/>
        <end position="459"/>
    </location>
</feature>
<dbReference type="GO" id="GO:0050793">
    <property type="term" value="P:regulation of developmental process"/>
    <property type="evidence" value="ECO:0007669"/>
    <property type="project" value="UniProtKB-ARBA"/>
</dbReference>
<evidence type="ECO:0000256" key="7">
    <source>
        <dbReference type="ARBA" id="ARBA00023136"/>
    </source>
</evidence>
<evidence type="ECO:0000256" key="8">
    <source>
        <dbReference type="ARBA" id="ARBA00023137"/>
    </source>
</evidence>
<evidence type="ECO:0000259" key="14">
    <source>
        <dbReference type="PROSITE" id="PS50011"/>
    </source>
</evidence>
<feature type="signal peptide" evidence="13">
    <location>
        <begin position="1"/>
        <end position="20"/>
    </location>
</feature>
<dbReference type="GO" id="GO:0005886">
    <property type="term" value="C:plasma membrane"/>
    <property type="evidence" value="ECO:0007669"/>
    <property type="project" value="TreeGrafter"/>
</dbReference>
<evidence type="ECO:0000256" key="13">
    <source>
        <dbReference type="SAM" id="SignalP"/>
    </source>
</evidence>
<dbReference type="PROSITE" id="PS00109">
    <property type="entry name" value="PROTEIN_KINASE_TYR"/>
    <property type="match status" value="1"/>
</dbReference>
<feature type="region of interest" description="Disordered" evidence="11">
    <location>
        <begin position="34"/>
        <end position="74"/>
    </location>
</feature>
<dbReference type="InterPro" id="IPR017441">
    <property type="entry name" value="Protein_kinase_ATP_BS"/>
</dbReference>
<dbReference type="Pfam" id="PF07714">
    <property type="entry name" value="PK_Tyr_Ser-Thr"/>
    <property type="match status" value="1"/>
</dbReference>
<evidence type="ECO:0000256" key="4">
    <source>
        <dbReference type="ARBA" id="ARBA00022741"/>
    </source>
</evidence>
<dbReference type="Gene3D" id="1.10.510.10">
    <property type="entry name" value="Transferase(Phosphotransferase) domain 1"/>
    <property type="match status" value="1"/>
</dbReference>
<feature type="region of interest" description="Disordered" evidence="11">
    <location>
        <begin position="92"/>
        <end position="112"/>
    </location>
</feature>
<dbReference type="InterPro" id="IPR011009">
    <property type="entry name" value="Kinase-like_dom_sf"/>
</dbReference>
<evidence type="ECO:0000256" key="10">
    <source>
        <dbReference type="PROSITE-ProRule" id="PRU10141"/>
    </source>
</evidence>
<dbReference type="InterPro" id="IPR001245">
    <property type="entry name" value="Ser-Thr/Tyr_kinase_cat_dom"/>
</dbReference>
<gene>
    <name evidence="15" type="ORF">PARMNEM_LOCUS1868</name>
</gene>
<dbReference type="GO" id="GO:0004714">
    <property type="term" value="F:transmembrane receptor protein tyrosine kinase activity"/>
    <property type="evidence" value="ECO:0007669"/>
    <property type="project" value="UniProtKB-EC"/>
</dbReference>
<keyword evidence="16" id="KW-1185">Reference proteome</keyword>
<feature type="compositionally biased region" description="Basic and acidic residues" evidence="11">
    <location>
        <begin position="51"/>
        <end position="64"/>
    </location>
</feature>
<dbReference type="InterPro" id="IPR008266">
    <property type="entry name" value="Tyr_kinase_AS"/>
</dbReference>
<dbReference type="AlphaFoldDB" id="A0AAV1KAA9"/>
<organism evidence="15 16">
    <name type="scientific">Parnassius mnemosyne</name>
    <name type="common">clouded apollo</name>
    <dbReference type="NCBI Taxonomy" id="213953"/>
    <lineage>
        <taxon>Eukaryota</taxon>
        <taxon>Metazoa</taxon>
        <taxon>Ecdysozoa</taxon>
        <taxon>Arthropoda</taxon>
        <taxon>Hexapoda</taxon>
        <taxon>Insecta</taxon>
        <taxon>Pterygota</taxon>
        <taxon>Neoptera</taxon>
        <taxon>Endopterygota</taxon>
        <taxon>Lepidoptera</taxon>
        <taxon>Glossata</taxon>
        <taxon>Ditrysia</taxon>
        <taxon>Papilionoidea</taxon>
        <taxon>Papilionidae</taxon>
        <taxon>Parnassiinae</taxon>
        <taxon>Parnassini</taxon>
        <taxon>Parnassius</taxon>
        <taxon>Driopa</taxon>
    </lineage>
</organism>
<keyword evidence="12" id="KW-0812">Transmembrane</keyword>
<keyword evidence="8" id="KW-0829">Tyrosine-protein kinase</keyword>
<protein>
    <recommendedName>
        <fullName evidence="14">Protein kinase domain-containing protein</fullName>
    </recommendedName>
</protein>
<feature type="domain" description="Protein kinase" evidence="14">
    <location>
        <begin position="532"/>
        <end position="854"/>
    </location>
</feature>
<keyword evidence="7 12" id="KW-0472">Membrane</keyword>
<feature type="compositionally biased region" description="Polar residues" evidence="11">
    <location>
        <begin position="92"/>
        <end position="109"/>
    </location>
</feature>
<evidence type="ECO:0000256" key="5">
    <source>
        <dbReference type="ARBA" id="ARBA00022777"/>
    </source>
</evidence>
<comment type="catalytic activity">
    <reaction evidence="9">
        <text>L-tyrosyl-[protein] + ATP = O-phospho-L-tyrosyl-[protein] + ADP + H(+)</text>
        <dbReference type="Rhea" id="RHEA:10596"/>
        <dbReference type="Rhea" id="RHEA-COMP:10136"/>
        <dbReference type="Rhea" id="RHEA-COMP:20101"/>
        <dbReference type="ChEBI" id="CHEBI:15378"/>
        <dbReference type="ChEBI" id="CHEBI:30616"/>
        <dbReference type="ChEBI" id="CHEBI:46858"/>
        <dbReference type="ChEBI" id="CHEBI:61978"/>
        <dbReference type="ChEBI" id="CHEBI:456216"/>
        <dbReference type="EC" id="2.7.10.1"/>
    </reaction>
</comment>
<evidence type="ECO:0000256" key="12">
    <source>
        <dbReference type="SAM" id="Phobius"/>
    </source>
</evidence>
<feature type="region of interest" description="Disordered" evidence="11">
    <location>
        <begin position="637"/>
        <end position="657"/>
    </location>
</feature>
<name>A0AAV1KAA9_9NEOP</name>
<dbReference type="GO" id="GO:0030182">
    <property type="term" value="P:neuron differentiation"/>
    <property type="evidence" value="ECO:0007669"/>
    <property type="project" value="UniProtKB-ARBA"/>
</dbReference>
<keyword evidence="12" id="KW-1133">Transmembrane helix</keyword>
<dbReference type="Proteomes" id="UP001314205">
    <property type="component" value="Unassembled WGS sequence"/>
</dbReference>
<reference evidence="15 16" key="1">
    <citation type="submission" date="2023-11" db="EMBL/GenBank/DDBJ databases">
        <authorList>
            <person name="Hedman E."/>
            <person name="Englund M."/>
            <person name="Stromberg M."/>
            <person name="Nyberg Akerstrom W."/>
            <person name="Nylinder S."/>
            <person name="Jareborg N."/>
            <person name="Kallberg Y."/>
            <person name="Kronander E."/>
        </authorList>
    </citation>
    <scope>NUCLEOTIDE SEQUENCE [LARGE SCALE GENOMIC DNA]</scope>
</reference>
<dbReference type="Gene3D" id="3.30.200.20">
    <property type="entry name" value="Phosphorylase Kinase, domain 1"/>
    <property type="match status" value="1"/>
</dbReference>
<keyword evidence="6 10" id="KW-0067">ATP-binding</keyword>
<comment type="subcellular location">
    <subcellularLocation>
        <location evidence="2">Endomembrane system</location>
    </subcellularLocation>
    <subcellularLocation>
        <location evidence="1">Membrane</location>
        <topology evidence="1">Single-pass membrane protein</topology>
    </subcellularLocation>
</comment>
<dbReference type="PROSITE" id="PS00107">
    <property type="entry name" value="PROTEIN_KINASE_ATP"/>
    <property type="match status" value="1"/>
</dbReference>
<dbReference type="PROSITE" id="PS50011">
    <property type="entry name" value="PROTEIN_KINASE_DOM"/>
    <property type="match status" value="1"/>
</dbReference>
<keyword evidence="4 10" id="KW-0547">Nucleotide-binding</keyword>
<dbReference type="GO" id="GO:0005524">
    <property type="term" value="F:ATP binding"/>
    <property type="evidence" value="ECO:0007669"/>
    <property type="project" value="UniProtKB-UniRule"/>
</dbReference>
<keyword evidence="5" id="KW-0418">Kinase</keyword>
<evidence type="ECO:0000256" key="6">
    <source>
        <dbReference type="ARBA" id="ARBA00022840"/>
    </source>
</evidence>
<dbReference type="GO" id="GO:0007169">
    <property type="term" value="P:cell surface receptor protein tyrosine kinase signaling pathway"/>
    <property type="evidence" value="ECO:0007669"/>
    <property type="project" value="TreeGrafter"/>
</dbReference>
<dbReference type="InterPro" id="IPR000719">
    <property type="entry name" value="Prot_kinase_dom"/>
</dbReference>
<feature type="compositionally biased region" description="Polar residues" evidence="11">
    <location>
        <begin position="39"/>
        <end position="50"/>
    </location>
</feature>
<dbReference type="EMBL" id="CAVLGL010000013">
    <property type="protein sequence ID" value="CAK1580003.1"/>
    <property type="molecule type" value="Genomic_DNA"/>
</dbReference>
<evidence type="ECO:0000256" key="11">
    <source>
        <dbReference type="SAM" id="MobiDB-lite"/>
    </source>
</evidence>
<accession>A0AAV1KAA9</accession>
<sequence length="885" mass="98041">MKQWQPALCYLVMQLMLANSTFITTSKPTQKIGPILEPSSLSPALNWNGRNESRAKENSTRDMGKQIGSSEATTSTPRTMLIPVYVRLQSTNKTPQPYKTQHKTIGSSQKKSEPITELSIQIIDITPDALVGAEPDMSEVTLSEITSLETLQTHTDSYSEVPEVMHPVQHAALARGLKAYPLPLEGSDHELQLNVTWLPNTGPPVSDYSLEVRSVTNTVDCMTSLCYEYNIPGSSLWWAIPSYPSPVAESCAVKPGCAYAVRLISHPWDGHTSANLNVELDECVAGVCSCAHASRLPTPRVSARAVSVHGELFVNVTWDLPPPQFPYRLPSGLKKQYFFVSIGKQMVSDAHPSPWFAHSISRRVDIDTLVTDPEESRWILLPTVERSGERSAVRQHSIMLDVKLLARVNLIDERGCVGPAGNATAYDPTEAKKITYASYAVWAIFGGVFVLAMITLLAVSARIVKRVLNIFRPAPSAASLEPLRNHPIWFPLNTTGDLPSRGQMENSPLYIHKEFVTAGEDSNEWEVTRSRVHLGALIGSGAFGRVHLAELDMPGGETTIVAAKMLSDNATEEEMQDFLREIQMLKHVGYHRNVIRLIGCCTTRAPLIALLEHAPRGDLFSLLRAARERRIGIQRPSLKKDSDVNGRPSECESEYTNLSNSDHTLLDGKLYGDGENRRSKDHYVAEPALQLDSSTMREYALQVALGMRHLEERGITHRDLAARNILVDSAGILKVADFGLSRSGVYVHTRPRPVPLRWLAPEAIFHAQYCSASDVWAFAVLLWEIATLGGFPYAELSNHQVPTFLTGGGRLPKPARASSRLYQLMTECWSENPQDRPTFALIVEKLTVQRQLYVDLDCLYPASEDHLTPLSDYFSAASVDSETFG</sequence>
<dbReference type="CDD" id="cd00192">
    <property type="entry name" value="PTKc"/>
    <property type="match status" value="1"/>
</dbReference>
<feature type="chain" id="PRO_5043796681" description="Protein kinase domain-containing protein" evidence="13">
    <location>
        <begin position="21"/>
        <end position="885"/>
    </location>
</feature>
<evidence type="ECO:0000256" key="2">
    <source>
        <dbReference type="ARBA" id="ARBA00004308"/>
    </source>
</evidence>
<dbReference type="SUPFAM" id="SSF56112">
    <property type="entry name" value="Protein kinase-like (PK-like)"/>
    <property type="match status" value="1"/>
</dbReference>
<dbReference type="GO" id="GO:0012505">
    <property type="term" value="C:endomembrane system"/>
    <property type="evidence" value="ECO:0007669"/>
    <property type="project" value="UniProtKB-SubCell"/>
</dbReference>
<evidence type="ECO:0000256" key="9">
    <source>
        <dbReference type="ARBA" id="ARBA00051243"/>
    </source>
</evidence>
<keyword evidence="13" id="KW-0732">Signal</keyword>
<dbReference type="GO" id="GO:0048468">
    <property type="term" value="P:cell development"/>
    <property type="evidence" value="ECO:0007669"/>
    <property type="project" value="UniProtKB-ARBA"/>
</dbReference>
<dbReference type="PANTHER" id="PTHR24416">
    <property type="entry name" value="TYROSINE-PROTEIN KINASE RECEPTOR"/>
    <property type="match status" value="1"/>
</dbReference>
<evidence type="ECO:0000256" key="3">
    <source>
        <dbReference type="ARBA" id="ARBA00022679"/>
    </source>
</evidence>
<dbReference type="SMART" id="SM00219">
    <property type="entry name" value="TyrKc"/>
    <property type="match status" value="1"/>
</dbReference>
<dbReference type="InterPro" id="IPR050122">
    <property type="entry name" value="RTK"/>
</dbReference>
<proteinExistence type="predicted"/>
<dbReference type="FunFam" id="1.10.510.10:FF:001512">
    <property type="entry name" value="Receptor tyrosine-protein kinase erbB-2"/>
    <property type="match status" value="1"/>
</dbReference>
<keyword evidence="3" id="KW-0808">Transferase</keyword>
<evidence type="ECO:0000313" key="15">
    <source>
        <dbReference type="EMBL" id="CAK1580003.1"/>
    </source>
</evidence>
<comment type="caution">
    <text evidence="15">The sequence shown here is derived from an EMBL/GenBank/DDBJ whole genome shotgun (WGS) entry which is preliminary data.</text>
</comment>
<dbReference type="InterPro" id="IPR020635">
    <property type="entry name" value="Tyr_kinase_cat_dom"/>
</dbReference>
<evidence type="ECO:0000256" key="1">
    <source>
        <dbReference type="ARBA" id="ARBA00004167"/>
    </source>
</evidence>
<dbReference type="GO" id="GO:0051130">
    <property type="term" value="P:positive regulation of cellular component organization"/>
    <property type="evidence" value="ECO:0007669"/>
    <property type="project" value="UniProtKB-ARBA"/>
</dbReference>
<feature type="binding site" evidence="10">
    <location>
        <position position="564"/>
    </location>
    <ligand>
        <name>ATP</name>
        <dbReference type="ChEBI" id="CHEBI:30616"/>
    </ligand>
</feature>
<dbReference type="PANTHER" id="PTHR24416:SF594">
    <property type="entry name" value="PROTEIN KINASE DOMAIN-CONTAINING PROTEIN"/>
    <property type="match status" value="1"/>
</dbReference>